<gene>
    <name evidence="1" type="ORF">SAMN05216508_12421</name>
</gene>
<dbReference type="RefSeq" id="WP_090471817.1">
    <property type="nucleotide sequence ID" value="NZ_FOWF01000026.1"/>
</dbReference>
<dbReference type="EMBL" id="FPBT01000024">
    <property type="protein sequence ID" value="SFU64409.1"/>
    <property type="molecule type" value="Genomic_DNA"/>
</dbReference>
<reference evidence="1 2" key="1">
    <citation type="submission" date="2016-10" db="EMBL/GenBank/DDBJ databases">
        <authorList>
            <person name="de Groot N.N."/>
        </authorList>
    </citation>
    <scope>NUCLEOTIDE SEQUENCE [LARGE SCALE GENOMIC DNA]</scope>
    <source>
        <strain evidence="1 2">KHGC13</strain>
    </source>
</reference>
<dbReference type="Proteomes" id="UP000198817">
    <property type="component" value="Unassembled WGS sequence"/>
</dbReference>
<dbReference type="SUPFAM" id="SSF82171">
    <property type="entry name" value="DPP6 N-terminal domain-like"/>
    <property type="match status" value="1"/>
</dbReference>
<proteinExistence type="predicted"/>
<sequence>MKSRLSILRRTILFTLIMGVALLFLCTQYSFASEENDAGIISEKIRQSSSELPYRMIPDHSNKTYVIGDIRIKVSNRAFYYSEKAGKHFRKFLIGGGYDSVIANNDGAYYIVTNNEKELVSLYYLEFDSGKKNKVCTLESGWTYPGMQDYWHFSHVNNNYIYFTKYSDAEGYKTYCFDITMGKLKHKPVTGRIEDRSASHVVMLTRWHTDVSPDTLKLYEIQNNGELRLNSNLAKYGCTAGFNGKYYYYGSYIGYGKKNDYSMNRISLYRIRKDGTGKKRIKTIKEKTGKYIWIDKIKSGKCYVLSWKYKYIINLKTGKMKKKRIS</sequence>
<protein>
    <recommendedName>
        <fullName evidence="3">DUF5050 domain-containing protein</fullName>
    </recommendedName>
</protein>
<evidence type="ECO:0008006" key="3">
    <source>
        <dbReference type="Google" id="ProtNLM"/>
    </source>
</evidence>
<accession>A0A1I7HV10</accession>
<organism evidence="1 2">
    <name type="scientific">Eubacterium pyruvativorans</name>
    <dbReference type="NCBI Taxonomy" id="155865"/>
    <lineage>
        <taxon>Bacteria</taxon>
        <taxon>Bacillati</taxon>
        <taxon>Bacillota</taxon>
        <taxon>Clostridia</taxon>
        <taxon>Eubacteriales</taxon>
        <taxon>Eubacteriaceae</taxon>
        <taxon>Eubacterium</taxon>
    </lineage>
</organism>
<name>A0A1I7HV10_9FIRM</name>
<evidence type="ECO:0000313" key="1">
    <source>
        <dbReference type="EMBL" id="SFU64409.1"/>
    </source>
</evidence>
<evidence type="ECO:0000313" key="2">
    <source>
        <dbReference type="Proteomes" id="UP000198817"/>
    </source>
</evidence>
<keyword evidence="2" id="KW-1185">Reference proteome</keyword>
<dbReference type="AlphaFoldDB" id="A0A1I7HV10"/>